<protein>
    <submittedName>
        <fullName evidence="2">Variable surface protein</fullName>
    </submittedName>
</protein>
<name>A0A1Y1JVS1_PLAGO</name>
<keyword evidence="3" id="KW-1185">Reference proteome</keyword>
<feature type="transmembrane region" description="Helical" evidence="1">
    <location>
        <begin position="234"/>
        <end position="255"/>
    </location>
</feature>
<reference evidence="3" key="1">
    <citation type="submission" date="2017-04" db="EMBL/GenBank/DDBJ databases">
        <title>Plasmodium gonderi genome.</title>
        <authorList>
            <person name="Arisue N."/>
            <person name="Honma H."/>
            <person name="Kawai S."/>
            <person name="Tougan T."/>
            <person name="Tanabe K."/>
            <person name="Horii T."/>
        </authorList>
    </citation>
    <scope>NUCLEOTIDE SEQUENCE [LARGE SCALE GENOMIC DNA]</scope>
    <source>
        <strain evidence="3">ATCC 30045</strain>
    </source>
</reference>
<dbReference type="AlphaFoldDB" id="A0A1Y1JVS1"/>
<dbReference type="EMBL" id="BDQF01000052">
    <property type="protein sequence ID" value="GAW83984.1"/>
    <property type="molecule type" value="Genomic_DNA"/>
</dbReference>
<dbReference type="GeneID" id="39744792"/>
<dbReference type="RefSeq" id="XP_028546573.1">
    <property type="nucleotide sequence ID" value="XM_028690772.1"/>
</dbReference>
<keyword evidence="1" id="KW-1133">Transmembrane helix</keyword>
<gene>
    <name evidence="2" type="ORF">PGO_000445</name>
</gene>
<sequence length="308" mass="36796">MDKFNYELVKEFPKHNENLKNNDLIRGLEYKYCFPNGGIGGYNNIYLKFSEDRCMKALSFASRIKPNYNIEYGYWEEANCFFLYYWLHNEFNANGISQYTSNIYKALFNALHKNSNNICRYYKYKVILEEEFTKLNNLYDIYKKIQCIENSCSTCKNKCDCINECSNKYESYNKTCNSSRECSYCEALNNIKNEFINLQKLNHDCFNVKHKELHSKKIERKNITSTRISKRKTAIISTILILIIPALLFIIYKFLPYNSCLYRKIKKIINRCPGFTEEWRKTENSEIYNNIFCNSNYNVLYSSHYIDD</sequence>
<evidence type="ECO:0000256" key="1">
    <source>
        <dbReference type="SAM" id="Phobius"/>
    </source>
</evidence>
<accession>A0A1Y1JVS1</accession>
<keyword evidence="1" id="KW-0812">Transmembrane</keyword>
<keyword evidence="1" id="KW-0472">Membrane</keyword>
<comment type="caution">
    <text evidence="2">The sequence shown here is derived from an EMBL/GenBank/DDBJ whole genome shotgun (WGS) entry which is preliminary data.</text>
</comment>
<evidence type="ECO:0000313" key="3">
    <source>
        <dbReference type="Proteomes" id="UP000195521"/>
    </source>
</evidence>
<dbReference type="Proteomes" id="UP000195521">
    <property type="component" value="Unassembled WGS sequence"/>
</dbReference>
<evidence type="ECO:0000313" key="2">
    <source>
        <dbReference type="EMBL" id="GAW83984.1"/>
    </source>
</evidence>
<organism evidence="2 3">
    <name type="scientific">Plasmodium gonderi</name>
    <dbReference type="NCBI Taxonomy" id="77519"/>
    <lineage>
        <taxon>Eukaryota</taxon>
        <taxon>Sar</taxon>
        <taxon>Alveolata</taxon>
        <taxon>Apicomplexa</taxon>
        <taxon>Aconoidasida</taxon>
        <taxon>Haemosporida</taxon>
        <taxon>Plasmodiidae</taxon>
        <taxon>Plasmodium</taxon>
        <taxon>Plasmodium (Plasmodium)</taxon>
    </lineage>
</organism>
<proteinExistence type="predicted"/>